<dbReference type="Proteomes" id="UP000694287">
    <property type="component" value="Unassembled WGS sequence"/>
</dbReference>
<evidence type="ECO:0000313" key="2">
    <source>
        <dbReference type="Proteomes" id="UP000694287"/>
    </source>
</evidence>
<protein>
    <submittedName>
        <fullName evidence="1">Uncharacterized protein</fullName>
    </submittedName>
</protein>
<accession>A0ABS6URV9</accession>
<evidence type="ECO:0000313" key="1">
    <source>
        <dbReference type="EMBL" id="MBW0134681.1"/>
    </source>
</evidence>
<gene>
    <name evidence="1" type="ORF">I4I81_10465</name>
</gene>
<proteinExistence type="predicted"/>
<reference evidence="1 2" key="1">
    <citation type="submission" date="2020-11" db="EMBL/GenBank/DDBJ databases">
        <title>Pseudonocardia abyssalis sp. nov. and Pseudonocardia oceani sp. nov., description and phylogenomic analysis of two novel actinomycetes isolated from the deep Southern Ocean.</title>
        <authorList>
            <person name="Parra J."/>
        </authorList>
    </citation>
    <scope>NUCLEOTIDE SEQUENCE [LARGE SCALE GENOMIC DNA]</scope>
    <source>
        <strain evidence="1 2">KRD-168</strain>
    </source>
</reference>
<dbReference type="EMBL" id="JADQDK010000001">
    <property type="protein sequence ID" value="MBW0134681.1"/>
    <property type="molecule type" value="Genomic_DNA"/>
</dbReference>
<sequence>MSDFVVARGRSAVLLCLELTSLHVRPPTGDQAAFPADSRRRVDALGVADLTTASVRGLHLGGAPVPGESTGNDLAADEIVGWLGKRHDLAPHRRTTLGA</sequence>
<comment type="caution">
    <text evidence="1">The sequence shown here is derived from an EMBL/GenBank/DDBJ whole genome shotgun (WGS) entry which is preliminary data.</text>
</comment>
<organism evidence="1 2">
    <name type="scientific">Pseudonocardia abyssalis</name>
    <dbReference type="NCBI Taxonomy" id="2792008"/>
    <lineage>
        <taxon>Bacteria</taxon>
        <taxon>Bacillati</taxon>
        <taxon>Actinomycetota</taxon>
        <taxon>Actinomycetes</taxon>
        <taxon>Pseudonocardiales</taxon>
        <taxon>Pseudonocardiaceae</taxon>
        <taxon>Pseudonocardia</taxon>
    </lineage>
</organism>
<name>A0ABS6URV9_9PSEU</name>
<keyword evidence="2" id="KW-1185">Reference proteome</keyword>